<evidence type="ECO:0000313" key="1">
    <source>
        <dbReference type="EMBL" id="KAJ0028569.1"/>
    </source>
</evidence>
<gene>
    <name evidence="1" type="ORF">Pint_35656</name>
</gene>
<reference evidence="2" key="1">
    <citation type="journal article" date="2023" name="G3 (Bethesda)">
        <title>Genome assembly and association tests identify interacting loci associated with vigor, precocity, and sex in interspecific pistachio rootstocks.</title>
        <authorList>
            <person name="Palmer W."/>
            <person name="Jacygrad E."/>
            <person name="Sagayaradj S."/>
            <person name="Cavanaugh K."/>
            <person name="Han R."/>
            <person name="Bertier L."/>
            <person name="Beede B."/>
            <person name="Kafkas S."/>
            <person name="Golino D."/>
            <person name="Preece J."/>
            <person name="Michelmore R."/>
        </authorList>
    </citation>
    <scope>NUCLEOTIDE SEQUENCE [LARGE SCALE GENOMIC DNA]</scope>
</reference>
<sequence length="102" mass="11468">MDKGPHVHEKFANMKSQRDDLFKATCMVKVEEPFAPALEDEAAEVSNLLAEPKTDHVSVDGVLCFGKENPGKCLDMEDFTYGFEYGFRTNYGNAQMVLVLFL</sequence>
<dbReference type="EMBL" id="CM047744">
    <property type="protein sequence ID" value="KAJ0028569.1"/>
    <property type="molecule type" value="Genomic_DNA"/>
</dbReference>
<comment type="caution">
    <text evidence="1">The sequence shown here is derived from an EMBL/GenBank/DDBJ whole genome shotgun (WGS) entry which is preliminary data.</text>
</comment>
<organism evidence="1 2">
    <name type="scientific">Pistacia integerrima</name>
    <dbReference type="NCBI Taxonomy" id="434235"/>
    <lineage>
        <taxon>Eukaryota</taxon>
        <taxon>Viridiplantae</taxon>
        <taxon>Streptophyta</taxon>
        <taxon>Embryophyta</taxon>
        <taxon>Tracheophyta</taxon>
        <taxon>Spermatophyta</taxon>
        <taxon>Magnoliopsida</taxon>
        <taxon>eudicotyledons</taxon>
        <taxon>Gunneridae</taxon>
        <taxon>Pentapetalae</taxon>
        <taxon>rosids</taxon>
        <taxon>malvids</taxon>
        <taxon>Sapindales</taxon>
        <taxon>Anacardiaceae</taxon>
        <taxon>Pistacia</taxon>
    </lineage>
</organism>
<evidence type="ECO:0000313" key="2">
    <source>
        <dbReference type="Proteomes" id="UP001163603"/>
    </source>
</evidence>
<protein>
    <submittedName>
        <fullName evidence="1">Uncharacterized protein</fullName>
    </submittedName>
</protein>
<proteinExistence type="predicted"/>
<dbReference type="Proteomes" id="UP001163603">
    <property type="component" value="Chromosome 9"/>
</dbReference>
<keyword evidence="2" id="KW-1185">Reference proteome</keyword>
<name>A0ACC0Y4I0_9ROSI</name>
<accession>A0ACC0Y4I0</accession>